<dbReference type="GO" id="GO:1901135">
    <property type="term" value="P:carbohydrate derivative metabolic process"/>
    <property type="evidence" value="ECO:0007669"/>
    <property type="project" value="InterPro"/>
</dbReference>
<keyword evidence="3" id="KW-0413">Isomerase</keyword>
<dbReference type="InterPro" id="IPR046348">
    <property type="entry name" value="SIS_dom_sf"/>
</dbReference>
<gene>
    <name evidence="3" type="ORF">BKA14_003151</name>
</gene>
<protein>
    <submittedName>
        <fullName evidence="3">Tagatose-6-phosphate ketose/aldose isomerase</fullName>
        <ecNumber evidence="3">5.-.-.-</ecNumber>
    </submittedName>
</protein>
<feature type="domain" description="SIS" evidence="2">
    <location>
        <begin position="31"/>
        <end position="187"/>
    </location>
</feature>
<keyword evidence="1" id="KW-0677">Repeat</keyword>
<sequence length="365" mass="37840">MSSSDTRAEIEQQPDVWRATRRVVDAARAGVDRLLGAALPEHERTRIVLTGAGTSAYAGEVLAPELARVLKRPVEAIATTDIVTDPQAVTAGDRPVLLVSFARSGNSPESVAAAELIDQLAPAAHHLVITCDGSGRLARTFQGAANAAVVTLPAATNDRGFAMTSSFTSMVLAAWLCLAGEADVDALAAAAGTVLAHAGEIERTVTALRPDRIVYLGSGSLKGLAREAALKTLELTAGTTVALGESSLGFRHGPKAALTPGTLAVVFVSGDDYRRAYDLDLARELTAELGPGRVVLVDAGGTWPVPREPGLPDALWALPAVITAQLTALTCSLAAGLTPDNPFPGGEVNRVVQGVVIHPYGERRS</sequence>
<dbReference type="Pfam" id="PF01380">
    <property type="entry name" value="SIS"/>
    <property type="match status" value="1"/>
</dbReference>
<dbReference type="PROSITE" id="PS51464">
    <property type="entry name" value="SIS"/>
    <property type="match status" value="2"/>
</dbReference>
<evidence type="ECO:0000313" key="3">
    <source>
        <dbReference type="EMBL" id="MBB4693003.1"/>
    </source>
</evidence>
<dbReference type="GO" id="GO:0016853">
    <property type="term" value="F:isomerase activity"/>
    <property type="evidence" value="ECO:0007669"/>
    <property type="project" value="UniProtKB-KW"/>
</dbReference>
<dbReference type="EC" id="5.-.-.-" evidence="3"/>
<dbReference type="AlphaFoldDB" id="A0A7W7CTH3"/>
<proteinExistence type="predicted"/>
<dbReference type="EMBL" id="JACHMF010000001">
    <property type="protein sequence ID" value="MBB4693003.1"/>
    <property type="molecule type" value="Genomic_DNA"/>
</dbReference>
<dbReference type="SUPFAM" id="SSF53697">
    <property type="entry name" value="SIS domain"/>
    <property type="match status" value="1"/>
</dbReference>
<dbReference type="PANTHER" id="PTHR32502:SF3">
    <property type="entry name" value="D-GALACTOSAMINE-6-PHOSPHATE DEAMINASE AGAS-RELATED"/>
    <property type="match status" value="1"/>
</dbReference>
<feature type="domain" description="SIS" evidence="2">
    <location>
        <begin position="201"/>
        <end position="342"/>
    </location>
</feature>
<dbReference type="InterPro" id="IPR035466">
    <property type="entry name" value="GlmS/AgaS_SIS"/>
</dbReference>
<name>A0A7W7CTH3_9ACTN</name>
<evidence type="ECO:0000313" key="4">
    <source>
        <dbReference type="Proteomes" id="UP000542742"/>
    </source>
</evidence>
<dbReference type="GO" id="GO:0097367">
    <property type="term" value="F:carbohydrate derivative binding"/>
    <property type="evidence" value="ECO:0007669"/>
    <property type="project" value="InterPro"/>
</dbReference>
<dbReference type="Proteomes" id="UP000542742">
    <property type="component" value="Unassembled WGS sequence"/>
</dbReference>
<accession>A0A7W7CTH3</accession>
<dbReference type="Gene3D" id="3.40.50.10490">
    <property type="entry name" value="Glucose-6-phosphate isomerase like protein, domain 1"/>
    <property type="match status" value="2"/>
</dbReference>
<comment type="caution">
    <text evidence="3">The sequence shown here is derived from an EMBL/GenBank/DDBJ whole genome shotgun (WGS) entry which is preliminary data.</text>
</comment>
<evidence type="ECO:0000259" key="2">
    <source>
        <dbReference type="PROSITE" id="PS51464"/>
    </source>
</evidence>
<organism evidence="3 4">
    <name type="scientific">Paractinoplanes abujensis</name>
    <dbReference type="NCBI Taxonomy" id="882441"/>
    <lineage>
        <taxon>Bacteria</taxon>
        <taxon>Bacillati</taxon>
        <taxon>Actinomycetota</taxon>
        <taxon>Actinomycetes</taxon>
        <taxon>Micromonosporales</taxon>
        <taxon>Micromonosporaceae</taxon>
        <taxon>Paractinoplanes</taxon>
    </lineage>
</organism>
<keyword evidence="4" id="KW-1185">Reference proteome</keyword>
<dbReference type="InterPro" id="IPR001347">
    <property type="entry name" value="SIS_dom"/>
</dbReference>
<dbReference type="CDD" id="cd05008">
    <property type="entry name" value="SIS_GlmS_GlmD_1"/>
    <property type="match status" value="1"/>
</dbReference>
<dbReference type="InterPro" id="IPR050303">
    <property type="entry name" value="GatZ_KbaZ_carbometab"/>
</dbReference>
<dbReference type="RefSeq" id="WP_184951668.1">
    <property type="nucleotide sequence ID" value="NZ_BOMC01000061.1"/>
</dbReference>
<dbReference type="GO" id="GO:0005886">
    <property type="term" value="C:plasma membrane"/>
    <property type="evidence" value="ECO:0007669"/>
    <property type="project" value="TreeGrafter"/>
</dbReference>
<dbReference type="GO" id="GO:0009401">
    <property type="term" value="P:phosphoenolpyruvate-dependent sugar phosphotransferase system"/>
    <property type="evidence" value="ECO:0007669"/>
    <property type="project" value="TreeGrafter"/>
</dbReference>
<reference evidence="3 4" key="1">
    <citation type="submission" date="2020-08" db="EMBL/GenBank/DDBJ databases">
        <title>Sequencing the genomes of 1000 actinobacteria strains.</title>
        <authorList>
            <person name="Klenk H.-P."/>
        </authorList>
    </citation>
    <scope>NUCLEOTIDE SEQUENCE [LARGE SCALE GENOMIC DNA]</scope>
    <source>
        <strain evidence="3 4">DSM 45518</strain>
    </source>
</reference>
<evidence type="ECO:0000256" key="1">
    <source>
        <dbReference type="ARBA" id="ARBA00022737"/>
    </source>
</evidence>
<dbReference type="PANTHER" id="PTHR32502">
    <property type="entry name" value="N-ACETYLGALACTOSAMINE PERMEASE II COMPONENT-RELATED"/>
    <property type="match status" value="1"/>
</dbReference>